<dbReference type="HOGENOM" id="CLU_2879766_0_0_9"/>
<comment type="caution">
    <text evidence="1">The sequence shown here is derived from an EMBL/GenBank/DDBJ whole genome shotgun (WGS) entry which is preliminary data.</text>
</comment>
<dbReference type="Proteomes" id="UP000005950">
    <property type="component" value="Unassembled WGS sequence"/>
</dbReference>
<reference evidence="1 2" key="1">
    <citation type="submission" date="2008-12" db="EMBL/GenBank/DDBJ databases">
        <authorList>
            <person name="Fulton L."/>
            <person name="Clifton S."/>
            <person name="Fulton B."/>
            <person name="Xu J."/>
            <person name="Minx P."/>
            <person name="Pepin K.H."/>
            <person name="Johnson M."/>
            <person name="Bhonagiri V."/>
            <person name="Nash W.E."/>
            <person name="Mardis E.R."/>
            <person name="Wilson R.K."/>
        </authorList>
    </citation>
    <scope>NUCLEOTIDE SEQUENCE [LARGE SCALE GENOMIC DNA]</scope>
    <source>
        <strain evidence="1 2">DSM 12042</strain>
    </source>
</reference>
<accession>B9YCF7</accession>
<reference evidence="1 2" key="2">
    <citation type="submission" date="2009-02" db="EMBL/GenBank/DDBJ databases">
        <title>Draft genome sequence of Holdemania filiformis DSM 12042.</title>
        <authorList>
            <person name="Sudarsanam P."/>
            <person name="Ley R."/>
            <person name="Guruge J."/>
            <person name="Turnbaugh P.J."/>
            <person name="Mahowald M."/>
            <person name="Liep D."/>
            <person name="Gordon J."/>
        </authorList>
    </citation>
    <scope>NUCLEOTIDE SEQUENCE [LARGE SCALE GENOMIC DNA]</scope>
    <source>
        <strain evidence="1 2">DSM 12042</strain>
    </source>
</reference>
<dbReference type="AlphaFoldDB" id="B9YCF7"/>
<sequence>MFNVIGKSSDDRPVCMNYAGELKINQFFAVLCRTEIFTKNEKKTGFFKFSAMINSDGSLTTCT</sequence>
<name>B9YCF7_9FIRM</name>
<dbReference type="STRING" id="545696.HOLDEFILI_03518"/>
<protein>
    <submittedName>
        <fullName evidence="1">Uncharacterized protein</fullName>
    </submittedName>
</protein>
<gene>
    <name evidence="1" type="ORF">HOLDEFILI_03518</name>
</gene>
<organism evidence="1 2">
    <name type="scientific">Holdemania filiformis DSM 12042</name>
    <dbReference type="NCBI Taxonomy" id="545696"/>
    <lineage>
        <taxon>Bacteria</taxon>
        <taxon>Bacillati</taxon>
        <taxon>Bacillota</taxon>
        <taxon>Erysipelotrichia</taxon>
        <taxon>Erysipelotrichales</taxon>
        <taxon>Erysipelotrichaceae</taxon>
        <taxon>Holdemania</taxon>
    </lineage>
</organism>
<dbReference type="EMBL" id="ACCF01000220">
    <property type="protein sequence ID" value="EEF66342.1"/>
    <property type="molecule type" value="Genomic_DNA"/>
</dbReference>
<evidence type="ECO:0000313" key="2">
    <source>
        <dbReference type="Proteomes" id="UP000005950"/>
    </source>
</evidence>
<evidence type="ECO:0000313" key="1">
    <source>
        <dbReference type="EMBL" id="EEF66342.1"/>
    </source>
</evidence>
<proteinExistence type="predicted"/>